<evidence type="ECO:0000256" key="12">
    <source>
        <dbReference type="SAM" id="MobiDB-lite"/>
    </source>
</evidence>
<dbReference type="Proteomes" id="UP001156140">
    <property type="component" value="Unassembled WGS sequence"/>
</dbReference>
<comment type="subunit">
    <text evidence="11">The system is composed of three essential subunits: KdpA, KdpB and KdpC.</text>
</comment>
<keyword evidence="2 11" id="KW-1003">Cell membrane</keyword>
<keyword evidence="3 11" id="KW-0633">Potassium transport</keyword>
<comment type="subcellular location">
    <subcellularLocation>
        <location evidence="11">Cell membrane</location>
        <topology evidence="11">Single-pass membrane protein</topology>
    </subcellularLocation>
</comment>
<dbReference type="GO" id="GO:0005524">
    <property type="term" value="F:ATP binding"/>
    <property type="evidence" value="ECO:0007669"/>
    <property type="project" value="UniProtKB-UniRule"/>
</dbReference>
<evidence type="ECO:0000256" key="3">
    <source>
        <dbReference type="ARBA" id="ARBA00022538"/>
    </source>
</evidence>
<comment type="similarity">
    <text evidence="11">Belongs to the KdpC family.</text>
</comment>
<protein>
    <recommendedName>
        <fullName evidence="11">Potassium-transporting ATPase KdpC subunit</fullName>
    </recommendedName>
    <alternativeName>
        <fullName evidence="11">ATP phosphohydrolase [potassium-transporting] C chain</fullName>
    </alternativeName>
    <alternativeName>
        <fullName evidence="11">Potassium-binding and translocating subunit C</fullName>
    </alternativeName>
    <alternativeName>
        <fullName evidence="11">Potassium-translocating ATPase C chain</fullName>
    </alternativeName>
</protein>
<keyword evidence="8 11" id="KW-1133">Transmembrane helix</keyword>
<organism evidence="13 14">
    <name type="scientific">Paradevosia shaoguanensis</name>
    <dbReference type="NCBI Taxonomy" id="1335043"/>
    <lineage>
        <taxon>Bacteria</taxon>
        <taxon>Pseudomonadati</taxon>
        <taxon>Pseudomonadota</taxon>
        <taxon>Alphaproteobacteria</taxon>
        <taxon>Hyphomicrobiales</taxon>
        <taxon>Devosiaceae</taxon>
        <taxon>Paradevosia</taxon>
    </lineage>
</organism>
<evidence type="ECO:0000256" key="9">
    <source>
        <dbReference type="ARBA" id="ARBA00023065"/>
    </source>
</evidence>
<accession>A0AA41UAJ8</accession>
<keyword evidence="7 11" id="KW-0630">Potassium</keyword>
<gene>
    <name evidence="11 13" type="primary">kdpC</name>
    <name evidence="13" type="ORF">ML536_06450</name>
</gene>
<evidence type="ECO:0000256" key="4">
    <source>
        <dbReference type="ARBA" id="ARBA00022692"/>
    </source>
</evidence>
<dbReference type="NCBIfam" id="NF001454">
    <property type="entry name" value="PRK00315.1"/>
    <property type="match status" value="1"/>
</dbReference>
<dbReference type="PANTHER" id="PTHR30042:SF2">
    <property type="entry name" value="POTASSIUM-TRANSPORTING ATPASE KDPC SUBUNIT"/>
    <property type="match status" value="1"/>
</dbReference>
<comment type="caution">
    <text evidence="13">The sequence shown here is derived from an EMBL/GenBank/DDBJ whole genome shotgun (WGS) entry which is preliminary data.</text>
</comment>
<dbReference type="EMBL" id="JALAZD010000001">
    <property type="protein sequence ID" value="MCI0126463.1"/>
    <property type="molecule type" value="Genomic_DNA"/>
</dbReference>
<dbReference type="InterPro" id="IPR003820">
    <property type="entry name" value="KdpC"/>
</dbReference>
<sequence>MFADLRPAIATLGLLTLLTGVAYPLAITGIGQAAFPRQANGSMIEKDGKVIGSAFVGQSFQSDRYFHGRPSATGPDPYNAAASSGSNLGPSSKVLVEQVKERAATLGGSGPVPADLVTASGSGLDPDISPAAAAWQVERVAAARGLTKEQVEQLVAQHTQGRDFGMLGQPRVNVLALNLALDALKP</sequence>
<keyword evidence="6 11" id="KW-0067">ATP-binding</keyword>
<dbReference type="GO" id="GO:0008556">
    <property type="term" value="F:P-type potassium transmembrane transporter activity"/>
    <property type="evidence" value="ECO:0007669"/>
    <property type="project" value="InterPro"/>
</dbReference>
<dbReference type="Pfam" id="PF02669">
    <property type="entry name" value="KdpC"/>
    <property type="match status" value="1"/>
</dbReference>
<dbReference type="RefSeq" id="WP_281735329.1">
    <property type="nucleotide sequence ID" value="NZ_JAKETQ010000001.1"/>
</dbReference>
<evidence type="ECO:0000256" key="1">
    <source>
        <dbReference type="ARBA" id="ARBA00022448"/>
    </source>
</evidence>
<evidence type="ECO:0000256" key="5">
    <source>
        <dbReference type="ARBA" id="ARBA00022741"/>
    </source>
</evidence>
<dbReference type="AlphaFoldDB" id="A0AA41UAJ8"/>
<evidence type="ECO:0000256" key="7">
    <source>
        <dbReference type="ARBA" id="ARBA00022958"/>
    </source>
</evidence>
<dbReference type="PIRSF" id="PIRSF001296">
    <property type="entry name" value="K_ATPase_KdpC"/>
    <property type="match status" value="1"/>
</dbReference>
<name>A0AA41UAJ8_9HYPH</name>
<feature type="region of interest" description="Disordered" evidence="12">
    <location>
        <begin position="67"/>
        <end position="89"/>
    </location>
</feature>
<keyword evidence="4 11" id="KW-0812">Transmembrane</keyword>
<evidence type="ECO:0000256" key="6">
    <source>
        <dbReference type="ARBA" id="ARBA00022840"/>
    </source>
</evidence>
<dbReference type="HAMAP" id="MF_00276">
    <property type="entry name" value="KdpC"/>
    <property type="match status" value="1"/>
</dbReference>
<evidence type="ECO:0000256" key="8">
    <source>
        <dbReference type="ARBA" id="ARBA00022989"/>
    </source>
</evidence>
<proteinExistence type="inferred from homology"/>
<keyword evidence="1 11" id="KW-0813">Transport</keyword>
<evidence type="ECO:0000256" key="10">
    <source>
        <dbReference type="ARBA" id="ARBA00023136"/>
    </source>
</evidence>
<evidence type="ECO:0000313" key="14">
    <source>
        <dbReference type="Proteomes" id="UP001156140"/>
    </source>
</evidence>
<keyword evidence="9 11" id="KW-0406">Ion transport</keyword>
<dbReference type="GO" id="GO:0005886">
    <property type="term" value="C:plasma membrane"/>
    <property type="evidence" value="ECO:0007669"/>
    <property type="project" value="UniProtKB-SubCell"/>
</dbReference>
<evidence type="ECO:0000256" key="2">
    <source>
        <dbReference type="ARBA" id="ARBA00022475"/>
    </source>
</evidence>
<comment type="function">
    <text evidence="11">Part of the high-affinity ATP-driven potassium transport (or Kdp) system, which catalyzes the hydrolysis of ATP coupled with the electrogenic transport of potassium into the cytoplasm. This subunit acts as a catalytic chaperone that increases the ATP-binding affinity of the ATP-hydrolyzing subunit KdpB by the formation of a transient KdpB/KdpC/ATP ternary complex.</text>
</comment>
<keyword evidence="5 11" id="KW-0547">Nucleotide-binding</keyword>
<reference evidence="13" key="1">
    <citation type="submission" date="2022-03" db="EMBL/GenBank/DDBJ databases">
        <title>The complete genome sequence of a Methyloterrigena soli.</title>
        <authorList>
            <person name="Zi Z."/>
        </authorList>
    </citation>
    <scope>NUCLEOTIDE SEQUENCE</scope>
    <source>
        <strain evidence="13">M48</strain>
    </source>
</reference>
<keyword evidence="10 11" id="KW-0472">Membrane</keyword>
<evidence type="ECO:0000256" key="11">
    <source>
        <dbReference type="HAMAP-Rule" id="MF_00276"/>
    </source>
</evidence>
<evidence type="ECO:0000313" key="13">
    <source>
        <dbReference type="EMBL" id="MCI0126463.1"/>
    </source>
</evidence>
<dbReference type="PANTHER" id="PTHR30042">
    <property type="entry name" value="POTASSIUM-TRANSPORTING ATPASE C CHAIN"/>
    <property type="match status" value="1"/>
</dbReference>
<keyword evidence="14" id="KW-1185">Reference proteome</keyword>
<dbReference type="NCBIfam" id="TIGR00681">
    <property type="entry name" value="kdpC"/>
    <property type="match status" value="1"/>
</dbReference>